<dbReference type="Gene3D" id="1.10.1130.10">
    <property type="entry name" value="Flavocytochrome C3, Chain A"/>
    <property type="match status" value="1"/>
</dbReference>
<keyword evidence="5 6" id="KW-0408">Iron</keyword>
<dbReference type="PROSITE" id="PS51007">
    <property type="entry name" value="CYTC"/>
    <property type="match status" value="1"/>
</dbReference>
<feature type="compositionally biased region" description="Polar residues" evidence="7">
    <location>
        <begin position="93"/>
        <end position="103"/>
    </location>
</feature>
<dbReference type="Proteomes" id="UP000183085">
    <property type="component" value="Unassembled WGS sequence"/>
</dbReference>
<dbReference type="AlphaFoldDB" id="A0A1J5DYS9"/>
<evidence type="ECO:0000256" key="4">
    <source>
        <dbReference type="ARBA" id="ARBA00022982"/>
    </source>
</evidence>
<evidence type="ECO:0000256" key="3">
    <source>
        <dbReference type="ARBA" id="ARBA00022723"/>
    </source>
</evidence>
<proteinExistence type="predicted"/>
<protein>
    <recommendedName>
        <fullName evidence="8">Cytochrome c domain-containing protein</fullName>
    </recommendedName>
</protein>
<keyword evidence="4" id="KW-0249">Electron transport</keyword>
<gene>
    <name evidence="9" type="ORF">AUJ95_04470</name>
</gene>
<dbReference type="InterPro" id="IPR009056">
    <property type="entry name" value="Cyt_c-like_dom"/>
</dbReference>
<keyword evidence="2 6" id="KW-0349">Heme</keyword>
<evidence type="ECO:0000313" key="10">
    <source>
        <dbReference type="Proteomes" id="UP000183085"/>
    </source>
</evidence>
<accession>A0A1J5DYS9</accession>
<feature type="domain" description="Cytochrome c" evidence="8">
    <location>
        <begin position="110"/>
        <end position="193"/>
    </location>
</feature>
<dbReference type="STRING" id="1817895.AUJ95_04470"/>
<dbReference type="InterPro" id="IPR036280">
    <property type="entry name" value="Multihaem_cyt_sf"/>
</dbReference>
<evidence type="ECO:0000256" key="2">
    <source>
        <dbReference type="ARBA" id="ARBA00022617"/>
    </source>
</evidence>
<dbReference type="PRINTS" id="PR00605">
    <property type="entry name" value="CYTCHROMECIC"/>
</dbReference>
<evidence type="ECO:0000256" key="5">
    <source>
        <dbReference type="ARBA" id="ARBA00023004"/>
    </source>
</evidence>
<evidence type="ECO:0000256" key="1">
    <source>
        <dbReference type="ARBA" id="ARBA00022448"/>
    </source>
</evidence>
<evidence type="ECO:0000313" key="9">
    <source>
        <dbReference type="EMBL" id="OIP40563.1"/>
    </source>
</evidence>
<evidence type="ECO:0000256" key="6">
    <source>
        <dbReference type="PROSITE-ProRule" id="PRU00433"/>
    </source>
</evidence>
<organism evidence="9 10">
    <name type="scientific">Candidatus Desantisbacteria bacterium CG2_30_40_21</name>
    <dbReference type="NCBI Taxonomy" id="1817895"/>
    <lineage>
        <taxon>Bacteria</taxon>
        <taxon>Candidatus Desantisiibacteriota</taxon>
    </lineage>
</organism>
<reference evidence="9 10" key="1">
    <citation type="journal article" date="2016" name="Environ. Microbiol.">
        <title>Genomic resolution of a cold subsurface aquifer community provides metabolic insights for novel microbes adapted to high CO concentrations.</title>
        <authorList>
            <person name="Probst A.J."/>
            <person name="Castelle C.J."/>
            <person name="Singh A."/>
            <person name="Brown C.T."/>
            <person name="Anantharaman K."/>
            <person name="Sharon I."/>
            <person name="Hug L.A."/>
            <person name="Burstein D."/>
            <person name="Emerson J.B."/>
            <person name="Thomas B.C."/>
            <person name="Banfield J.F."/>
        </authorList>
    </citation>
    <scope>NUCLEOTIDE SEQUENCE [LARGE SCALE GENOMIC DNA]</scope>
    <source>
        <strain evidence="9">CG2_30_40_21</strain>
    </source>
</reference>
<dbReference type="GO" id="GO:0020037">
    <property type="term" value="F:heme binding"/>
    <property type="evidence" value="ECO:0007669"/>
    <property type="project" value="InterPro"/>
</dbReference>
<dbReference type="Gene3D" id="1.10.760.10">
    <property type="entry name" value="Cytochrome c-like domain"/>
    <property type="match status" value="1"/>
</dbReference>
<comment type="caution">
    <text evidence="9">The sequence shown here is derived from an EMBL/GenBank/DDBJ whole genome shotgun (WGS) entry which is preliminary data.</text>
</comment>
<dbReference type="Pfam" id="PF13442">
    <property type="entry name" value="Cytochrome_CBB3"/>
    <property type="match status" value="1"/>
</dbReference>
<dbReference type="InterPro" id="IPR008168">
    <property type="entry name" value="Cyt_C_IC"/>
</dbReference>
<evidence type="ECO:0000259" key="8">
    <source>
        <dbReference type="PROSITE" id="PS51007"/>
    </source>
</evidence>
<keyword evidence="1" id="KW-0813">Transport</keyword>
<dbReference type="InterPro" id="IPR036909">
    <property type="entry name" value="Cyt_c-like_dom_sf"/>
</dbReference>
<dbReference type="SUPFAM" id="SSF46626">
    <property type="entry name" value="Cytochrome c"/>
    <property type="match status" value="1"/>
</dbReference>
<dbReference type="SUPFAM" id="SSF48695">
    <property type="entry name" value="Multiheme cytochromes"/>
    <property type="match status" value="1"/>
</dbReference>
<sequence length="194" mass="21051">MINCENCHGPDDIPVIKSEDKTGTKTITTDRSQSLCLRCHLSLPARPGTLSTFPQPQIVLKKHMKGKGNLACFKCHNPHHPDLKPPEPVKTPADSNVNGTSTTTKDEKKTVSAKGRSIYNDKCLVCHGAKGDGKTEVAENLDPKPPDFARLKIGLSQLVGFIANGKGEQMPAYKDELSGEEIKEAAGYVEGFKK</sequence>
<feature type="region of interest" description="Disordered" evidence="7">
    <location>
        <begin position="81"/>
        <end position="111"/>
    </location>
</feature>
<dbReference type="GO" id="GO:0005506">
    <property type="term" value="F:iron ion binding"/>
    <property type="evidence" value="ECO:0007669"/>
    <property type="project" value="InterPro"/>
</dbReference>
<dbReference type="EMBL" id="MNYI01000116">
    <property type="protein sequence ID" value="OIP40563.1"/>
    <property type="molecule type" value="Genomic_DNA"/>
</dbReference>
<name>A0A1J5DYS9_9BACT</name>
<evidence type="ECO:0000256" key="7">
    <source>
        <dbReference type="SAM" id="MobiDB-lite"/>
    </source>
</evidence>
<keyword evidence="3 6" id="KW-0479">Metal-binding</keyword>
<dbReference type="GO" id="GO:0009055">
    <property type="term" value="F:electron transfer activity"/>
    <property type="evidence" value="ECO:0007669"/>
    <property type="project" value="InterPro"/>
</dbReference>